<name>Q5NL85_ZYMMO</name>
<keyword evidence="5" id="KW-1185">Reference proteome</keyword>
<evidence type="ECO:0000256" key="2">
    <source>
        <dbReference type="SAM" id="MobiDB-lite"/>
    </source>
</evidence>
<sequence length="357" mass="39195">MKADSEWNQRQIFRDRCMTNNNGIHNYAGNKESNSSIDPLVNASQSSKKRPWQSKLLFSCAAFFCGVGVTIYSLSHWQPARMLIAPASVPNNQQSSEKIPQLPSQLSMSGNAQSQNGTVALPQTDSSNSNVTASIDALNGRIDRLENRIDDVSKETKAAIGDAGRAESLLVAFAARRALNRGQPLGYLEGLLQSRFGNSQQQAVSVILNASRQPVTLEQLVAGLIPLKGDLLKPDKQQGWLSYSRQFFSNLFVIHRHGEVSTMPSEQLEEAIRFLNNGNVDGAIADISKLPGARYAQNWLNAAKRYSLARNALDILETSALLSPDQPAIDNPTSEKNTDSLDTEEKHPTSIPDNHQR</sequence>
<organism evidence="4 5">
    <name type="scientific">Zymomonas mobilis subsp. mobilis (strain ATCC 31821 / ZM4 / CP4)</name>
    <dbReference type="NCBI Taxonomy" id="264203"/>
    <lineage>
        <taxon>Bacteria</taxon>
        <taxon>Pseudomonadati</taxon>
        <taxon>Pseudomonadota</taxon>
        <taxon>Alphaproteobacteria</taxon>
        <taxon>Sphingomonadales</taxon>
        <taxon>Zymomonadaceae</taxon>
        <taxon>Zymomonas</taxon>
    </lineage>
</organism>
<evidence type="ECO:0000256" key="3">
    <source>
        <dbReference type="SAM" id="Phobius"/>
    </source>
</evidence>
<evidence type="ECO:0000313" key="5">
    <source>
        <dbReference type="Proteomes" id="UP000001173"/>
    </source>
</evidence>
<protein>
    <recommendedName>
        <fullName evidence="6">Inner membrane protein</fullName>
    </recommendedName>
</protein>
<reference evidence="4 5" key="2">
    <citation type="journal article" date="2009" name="Nat. Biotechnol.">
        <title>Improved genome annotation for Zymomonas mobilis.</title>
        <authorList>
            <person name="Yang S."/>
            <person name="Pappas K.M."/>
            <person name="Hauser L.J."/>
            <person name="Land M.L."/>
            <person name="Chen G.L."/>
            <person name="Hurst G.B."/>
            <person name="Pan C."/>
            <person name="Kouvelis V.N."/>
            <person name="Typas M.A."/>
            <person name="Pelletier D.A."/>
            <person name="Klingeman D.M."/>
            <person name="Chang Y.J."/>
            <person name="Samatova N.F."/>
            <person name="Brown S.D."/>
        </authorList>
    </citation>
    <scope>NUCLEOTIDE SEQUENCE [LARGE SCALE GENOMIC DNA]</scope>
    <source>
        <strain evidence="5">ATCC 31821 / ZM4 / CP4</strain>
    </source>
</reference>
<dbReference type="HOGENOM" id="CLU_079017_0_0_5"/>
<evidence type="ECO:0008006" key="6">
    <source>
        <dbReference type="Google" id="ProtNLM"/>
    </source>
</evidence>
<feature type="transmembrane region" description="Helical" evidence="3">
    <location>
        <begin position="56"/>
        <end position="74"/>
    </location>
</feature>
<reference evidence="4 5" key="1">
    <citation type="journal article" date="2005" name="Nat. Biotechnol.">
        <title>The genome sequence of the ethanologenic bacterium Zymomonas mobilis ZM4.</title>
        <authorList>
            <person name="Seo J.S."/>
            <person name="Chong H."/>
            <person name="Park H.S."/>
            <person name="Yoon K.O."/>
            <person name="Jung C."/>
            <person name="Kim J.J."/>
            <person name="Hong J.H."/>
            <person name="Kim H."/>
            <person name="Kim J.H."/>
            <person name="Kil J.I."/>
            <person name="Park C.J."/>
            <person name="Oh H.M."/>
            <person name="Lee J.S."/>
            <person name="Jin S.J."/>
            <person name="Um H.W."/>
            <person name="Lee H.J."/>
            <person name="Oh S.J."/>
            <person name="Kim J.Y."/>
            <person name="Kang H.L."/>
            <person name="Lee S.Y."/>
            <person name="Lee K.J."/>
            <person name="Kang H.S."/>
        </authorList>
    </citation>
    <scope>NUCLEOTIDE SEQUENCE [LARGE SCALE GENOMIC DNA]</scope>
    <source>
        <strain evidence="5">ATCC 31821 / ZM4 / CP4</strain>
    </source>
</reference>
<feature type="region of interest" description="Disordered" evidence="2">
    <location>
        <begin position="91"/>
        <end position="128"/>
    </location>
</feature>
<dbReference type="AlphaFoldDB" id="Q5NL85"/>
<keyword evidence="3" id="KW-1133">Transmembrane helix</keyword>
<feature type="region of interest" description="Disordered" evidence="2">
    <location>
        <begin position="323"/>
        <end position="357"/>
    </location>
</feature>
<accession>Q5NL85</accession>
<dbReference type="STRING" id="264203.ZMO1901"/>
<feature type="coiled-coil region" evidence="1">
    <location>
        <begin position="128"/>
        <end position="162"/>
    </location>
</feature>
<dbReference type="Proteomes" id="UP000001173">
    <property type="component" value="Chromosome"/>
</dbReference>
<dbReference type="KEGG" id="zmo:ZMO1901"/>
<proteinExistence type="predicted"/>
<dbReference type="EMBL" id="AE008692">
    <property type="protein sequence ID" value="AAV90525.1"/>
    <property type="molecule type" value="Genomic_DNA"/>
</dbReference>
<keyword evidence="1" id="KW-0175">Coiled coil</keyword>
<gene>
    <name evidence="4" type="ordered locus">ZMO1901</name>
</gene>
<evidence type="ECO:0000313" key="4">
    <source>
        <dbReference type="EMBL" id="AAV90525.1"/>
    </source>
</evidence>
<dbReference type="eggNOG" id="ENOG502ZP1S">
    <property type="taxonomic scope" value="Bacteria"/>
</dbReference>
<keyword evidence="3" id="KW-0812">Transmembrane</keyword>
<evidence type="ECO:0000256" key="1">
    <source>
        <dbReference type="SAM" id="Coils"/>
    </source>
</evidence>
<feature type="compositionally biased region" description="Basic and acidic residues" evidence="2">
    <location>
        <begin position="336"/>
        <end position="357"/>
    </location>
</feature>
<keyword evidence="3" id="KW-0472">Membrane</keyword>